<dbReference type="EMBL" id="KN847525">
    <property type="protein sequence ID" value="KIV89184.1"/>
    <property type="molecule type" value="Genomic_DNA"/>
</dbReference>
<dbReference type="AlphaFoldDB" id="A0A0D1Z5L8"/>
<dbReference type="Proteomes" id="UP000054302">
    <property type="component" value="Unassembled WGS sequence"/>
</dbReference>
<dbReference type="RefSeq" id="XP_016220758.1">
    <property type="nucleotide sequence ID" value="XM_016373847.1"/>
</dbReference>
<protein>
    <recommendedName>
        <fullName evidence="4">Tubby C-terminal-like domain-containing protein</fullName>
    </recommendedName>
</protein>
<evidence type="ECO:0008006" key="4">
    <source>
        <dbReference type="Google" id="ProtNLM"/>
    </source>
</evidence>
<evidence type="ECO:0000313" key="2">
    <source>
        <dbReference type="EMBL" id="KIV89184.1"/>
    </source>
</evidence>
<accession>A0A0D1Z5L8</accession>
<name>A0A0D1Z5L8_EXOME</name>
<evidence type="ECO:0000313" key="3">
    <source>
        <dbReference type="Proteomes" id="UP000054302"/>
    </source>
</evidence>
<keyword evidence="3" id="KW-1185">Reference proteome</keyword>
<organism evidence="2 3">
    <name type="scientific">Exophiala mesophila</name>
    <name type="common">Black yeast-like fungus</name>
    <dbReference type="NCBI Taxonomy" id="212818"/>
    <lineage>
        <taxon>Eukaryota</taxon>
        <taxon>Fungi</taxon>
        <taxon>Dikarya</taxon>
        <taxon>Ascomycota</taxon>
        <taxon>Pezizomycotina</taxon>
        <taxon>Eurotiomycetes</taxon>
        <taxon>Chaetothyriomycetidae</taxon>
        <taxon>Chaetothyriales</taxon>
        <taxon>Herpotrichiellaceae</taxon>
        <taxon>Exophiala</taxon>
    </lineage>
</organism>
<evidence type="ECO:0000256" key="1">
    <source>
        <dbReference type="SAM" id="MobiDB-lite"/>
    </source>
</evidence>
<feature type="region of interest" description="Disordered" evidence="1">
    <location>
        <begin position="1"/>
        <end position="53"/>
    </location>
</feature>
<dbReference type="VEuPathDB" id="FungiDB:PV10_08774"/>
<dbReference type="GeneID" id="27326619"/>
<reference evidence="2 3" key="1">
    <citation type="submission" date="2015-01" db="EMBL/GenBank/DDBJ databases">
        <title>The Genome Sequence of Exophiala mesophila CBS40295.</title>
        <authorList>
            <consortium name="The Broad Institute Genomics Platform"/>
            <person name="Cuomo C."/>
            <person name="de Hoog S."/>
            <person name="Gorbushina A."/>
            <person name="Stielow B."/>
            <person name="Teixiera M."/>
            <person name="Abouelleil A."/>
            <person name="Chapman S.B."/>
            <person name="Priest M."/>
            <person name="Young S.K."/>
            <person name="Wortman J."/>
            <person name="Nusbaum C."/>
            <person name="Birren B."/>
        </authorList>
    </citation>
    <scope>NUCLEOTIDE SEQUENCE [LARGE SCALE GENOMIC DNA]</scope>
    <source>
        <strain evidence="2 3">CBS 40295</strain>
    </source>
</reference>
<feature type="compositionally biased region" description="Low complexity" evidence="1">
    <location>
        <begin position="13"/>
        <end position="38"/>
    </location>
</feature>
<dbReference type="HOGENOM" id="CLU_987061_0_0_1"/>
<dbReference type="OrthoDB" id="10355116at2759"/>
<gene>
    <name evidence="2" type="ORF">PV10_08774</name>
</gene>
<sequence>MTATAGAPAYQLSNNTPNPDNTTDSNNNSNNNNHDTPPYSKHEHSPPSYRDSVPQALTFSRDFGHDLPLNVVMTGDYRSPDFEVRTKEGETIILQVETESTLVYHHSYIRDLRPNGPGGIGYTMKRKQNGDQWLYTIHSSSIGGGGSGGEGGVKLLEIATTSKILRQSSTRLVFRSTLDGELDALYLNTSIQNGIRRADVVYQGNRIGGIAQLRSDDNPRFDLKIEIPHVDPLLLVLLALVLDDRLMKSRRRLKRKLGSGFAGIGKGPGAGLAGAYAIGGMG</sequence>
<proteinExistence type="predicted"/>